<gene>
    <name evidence="1" type="ORF">PYE67_14070</name>
</gene>
<name>A0ABD7YQK7_9VIBR</name>
<reference evidence="1 2" key="1">
    <citation type="submission" date="2022-02" db="EMBL/GenBank/DDBJ databases">
        <title>Emergence and expansion in Europe of a Vibrio aestuarianus clonal complex pathogenic for oysters.</title>
        <authorList>
            <person name="Mesnil A."/>
            <person name="Travers M.-A."/>
        </authorList>
    </citation>
    <scope>NUCLEOTIDE SEQUENCE [LARGE SCALE GENOMIC DNA]</scope>
    <source>
        <strain evidence="1 2">U17</strain>
    </source>
</reference>
<dbReference type="RefSeq" id="WP_261927859.1">
    <property type="nucleotide sequence ID" value="NZ_CALYLG010000378.1"/>
</dbReference>
<sequence>MSLHTNEMPFDHLGGYLQVEVVGSGTAQLQVNSGQNWVNCGEPLSEGVYCDLFKPAIYRFSLTDATAFTR</sequence>
<evidence type="ECO:0000313" key="1">
    <source>
        <dbReference type="EMBL" id="WGK87246.1"/>
    </source>
</evidence>
<protein>
    <submittedName>
        <fullName evidence="1">Uncharacterized protein</fullName>
    </submittedName>
</protein>
<proteinExistence type="predicted"/>
<organism evidence="1 2">
    <name type="scientific">Vibrio aestuarianus</name>
    <dbReference type="NCBI Taxonomy" id="28171"/>
    <lineage>
        <taxon>Bacteria</taxon>
        <taxon>Pseudomonadati</taxon>
        <taxon>Pseudomonadota</taxon>
        <taxon>Gammaproteobacteria</taxon>
        <taxon>Vibrionales</taxon>
        <taxon>Vibrionaceae</taxon>
        <taxon>Vibrio</taxon>
    </lineage>
</organism>
<evidence type="ECO:0000313" key="2">
    <source>
        <dbReference type="Proteomes" id="UP001241226"/>
    </source>
</evidence>
<dbReference type="AlphaFoldDB" id="A0ABD7YQK7"/>
<accession>A0ABD7YQK7</accession>
<dbReference type="EMBL" id="CP118712">
    <property type="protein sequence ID" value="WGK87246.1"/>
    <property type="molecule type" value="Genomic_DNA"/>
</dbReference>
<dbReference type="Proteomes" id="UP001241226">
    <property type="component" value="Chromosome 2"/>
</dbReference>